<dbReference type="RefSeq" id="WP_089423036.1">
    <property type="nucleotide sequence ID" value="NZ_CP022418.1"/>
</dbReference>
<keyword evidence="3 6" id="KW-0378">Hydrolase</keyword>
<dbReference type="EMBL" id="CP022418">
    <property type="protein sequence ID" value="ASM75014.1"/>
    <property type="molecule type" value="Genomic_DNA"/>
</dbReference>
<dbReference type="Gene3D" id="3.40.720.10">
    <property type="entry name" value="Alkaline Phosphatase, subunit A"/>
    <property type="match status" value="1"/>
</dbReference>
<name>A0A221K7N7_9RHOB</name>
<dbReference type="CDD" id="cd16032">
    <property type="entry name" value="choline-sulfatase"/>
    <property type="match status" value="1"/>
</dbReference>
<dbReference type="KEGG" id="spse:SULPSESMR1_04288"/>
<feature type="domain" description="Sulfatase N-terminal" evidence="4">
    <location>
        <begin position="4"/>
        <end position="345"/>
    </location>
</feature>
<dbReference type="AlphaFoldDB" id="A0A221K7N7"/>
<evidence type="ECO:0000256" key="2">
    <source>
        <dbReference type="ARBA" id="ARBA00022723"/>
    </source>
</evidence>
<dbReference type="PANTHER" id="PTHR45953">
    <property type="entry name" value="IDURONATE 2-SULFATASE"/>
    <property type="match status" value="1"/>
</dbReference>
<keyword evidence="2" id="KW-0479">Metal-binding</keyword>
<dbReference type="EC" id="3.1.6.6" evidence="6"/>
<gene>
    <name evidence="6" type="primary">betC</name>
    <name evidence="6" type="ORF">SULPSESMR1_04288</name>
</gene>
<evidence type="ECO:0000313" key="6">
    <source>
        <dbReference type="EMBL" id="ASM75014.1"/>
    </source>
</evidence>
<dbReference type="OrthoDB" id="9795675at2"/>
<proteinExistence type="inferred from homology"/>
<evidence type="ECO:0000259" key="4">
    <source>
        <dbReference type="Pfam" id="PF00884"/>
    </source>
</evidence>
<evidence type="ECO:0000259" key="5">
    <source>
        <dbReference type="Pfam" id="PF12411"/>
    </source>
</evidence>
<dbReference type="NCBIfam" id="TIGR03417">
    <property type="entry name" value="chol_sulfatase"/>
    <property type="match status" value="1"/>
</dbReference>
<organism evidence="6 7">
    <name type="scientific">Pseudosulfitobacter pseudonitzschiae</name>
    <dbReference type="NCBI Taxonomy" id="1402135"/>
    <lineage>
        <taxon>Bacteria</taxon>
        <taxon>Pseudomonadati</taxon>
        <taxon>Pseudomonadota</taxon>
        <taxon>Alphaproteobacteria</taxon>
        <taxon>Rhodobacterales</taxon>
        <taxon>Roseobacteraceae</taxon>
        <taxon>Pseudosulfitobacter</taxon>
    </lineage>
</organism>
<dbReference type="InterPro" id="IPR025863">
    <property type="entry name" value="Choline_sulf_C_dom"/>
</dbReference>
<dbReference type="GO" id="GO:0046872">
    <property type="term" value="F:metal ion binding"/>
    <property type="evidence" value="ECO:0007669"/>
    <property type="project" value="UniProtKB-KW"/>
</dbReference>
<evidence type="ECO:0000256" key="1">
    <source>
        <dbReference type="ARBA" id="ARBA00008779"/>
    </source>
</evidence>
<dbReference type="PROSITE" id="PS00149">
    <property type="entry name" value="SULFATASE_2"/>
    <property type="match status" value="1"/>
</dbReference>
<dbReference type="InterPro" id="IPR017785">
    <property type="entry name" value="Choline-sulfatase"/>
</dbReference>
<evidence type="ECO:0000256" key="3">
    <source>
        <dbReference type="ARBA" id="ARBA00022801"/>
    </source>
</evidence>
<dbReference type="Proteomes" id="UP000199754">
    <property type="component" value="Plasmid pSMR1-3"/>
</dbReference>
<feature type="domain" description="Choline sulfatase enzyme C-terminal" evidence="5">
    <location>
        <begin position="448"/>
        <end position="485"/>
    </location>
</feature>
<dbReference type="GO" id="GO:0047753">
    <property type="term" value="F:choline-sulfatase activity"/>
    <property type="evidence" value="ECO:0007669"/>
    <property type="project" value="UniProtKB-EC"/>
</dbReference>
<dbReference type="InterPro" id="IPR024607">
    <property type="entry name" value="Sulfatase_CS"/>
</dbReference>
<dbReference type="Pfam" id="PF12411">
    <property type="entry name" value="Choline_sulf_C"/>
    <property type="match status" value="1"/>
</dbReference>
<keyword evidence="6" id="KW-0614">Plasmid</keyword>
<comment type="similarity">
    <text evidence="1">Belongs to the sulfatase family.</text>
</comment>
<dbReference type="PANTHER" id="PTHR45953:SF1">
    <property type="entry name" value="IDURONATE 2-SULFATASE"/>
    <property type="match status" value="1"/>
</dbReference>
<dbReference type="SUPFAM" id="SSF53649">
    <property type="entry name" value="Alkaline phosphatase-like"/>
    <property type="match status" value="1"/>
</dbReference>
<dbReference type="Pfam" id="PF00884">
    <property type="entry name" value="Sulfatase"/>
    <property type="match status" value="1"/>
</dbReference>
<protein>
    <submittedName>
        <fullName evidence="6">Choline-sulfatase</fullName>
        <ecNumber evidence="6">3.1.6.6</ecNumber>
    </submittedName>
</protein>
<reference evidence="6 7" key="1">
    <citation type="submission" date="2017-07" db="EMBL/GenBank/DDBJ databases">
        <title>Genome Sequence of Sulfitobacter pseudonitzschiae Strain SMR1 Isolated from a culture of the Diatom Skeletonema marinoi.</title>
        <authorList>
            <person name="Topel M."/>
            <person name="Pinder M.I.M."/>
            <person name="Johansson O.N."/>
            <person name="Kourtchenko O."/>
            <person name="Godhe A."/>
            <person name="Clarke A.K."/>
        </authorList>
    </citation>
    <scope>NUCLEOTIDE SEQUENCE [LARGE SCALE GENOMIC DNA]</scope>
    <source>
        <strain evidence="6 7">SMR1</strain>
        <plasmid evidence="6 7">pSMR1-3</plasmid>
    </source>
</reference>
<dbReference type="FunFam" id="3.40.720.10:FF:000032">
    <property type="entry name" value="Choline sulfatase"/>
    <property type="match status" value="1"/>
</dbReference>
<accession>A0A221K7N7</accession>
<dbReference type="InterPro" id="IPR000917">
    <property type="entry name" value="Sulfatase_N"/>
</dbReference>
<evidence type="ECO:0000313" key="7">
    <source>
        <dbReference type="Proteomes" id="UP000199754"/>
    </source>
</evidence>
<geneLocation type="plasmid" evidence="6 7">
    <name>pSMR1-3</name>
</geneLocation>
<dbReference type="GO" id="GO:0005737">
    <property type="term" value="C:cytoplasm"/>
    <property type="evidence" value="ECO:0007669"/>
    <property type="project" value="TreeGrafter"/>
</dbReference>
<dbReference type="InterPro" id="IPR017850">
    <property type="entry name" value="Alkaline_phosphatase_core_sf"/>
</dbReference>
<keyword evidence="7" id="KW-1185">Reference proteome</keyword>
<sequence length="503" mass="57680">MKRPNILFVMADQMSAKALPFYGNPTVKAETLSRIAREGLIFEQAYCNSPLCGPSRLSMMSGQSPHKVGAYDNAPEFSSAIPTFAHYLRLGGYRTCLSGKMHFAGPDQLHGYEERLTTDIYPSDFGWTPNWTDREAKVRFQDMQNVIETGPCLRSLQIDYDDDVNIQAERWLYDRARERSDQPFMLTVSFTSPHDPYVARPEFWDLYSDADIDLPRVQPLAPDEWDAHSARIYDHYSVGEADVSDDVIRRMRHGYYASIEYIDSKLKVLMRVLEETGLDEDTIVIFASDHGDMMGERGLYYKKCFFEWAMRVPLIVWAPGRFAAGRVDTPVSLLDILPTFADLAGTLPDVLETDGHSLLPLLQGMTFPERVIPAEYLAEGIFEPTFMLRHRRYKLFYAENDPPLLFDMQEDPLELRNLAQNAAASAVLEELLSFARQTWDCGQIKANIIKDQNRRRLIETAHRKGVYPKWDWQPFTDATQQYVRAGKWTVEVEAGAHLDLRKS</sequence>